<evidence type="ECO:0000313" key="1">
    <source>
        <dbReference type="EMBL" id="PSK90867.1"/>
    </source>
</evidence>
<dbReference type="InterPro" id="IPR058240">
    <property type="entry name" value="rSAM_sf"/>
</dbReference>
<dbReference type="InterPro" id="IPR013785">
    <property type="entry name" value="Aldolase_TIM"/>
</dbReference>
<keyword evidence="2" id="KW-1185">Reference proteome</keyword>
<proteinExistence type="predicted"/>
<dbReference type="EMBL" id="PYGD01000007">
    <property type="protein sequence ID" value="PSK90867.1"/>
    <property type="molecule type" value="Genomic_DNA"/>
</dbReference>
<gene>
    <name evidence="1" type="ORF">B0I18_107279</name>
</gene>
<evidence type="ECO:0000313" key="2">
    <source>
        <dbReference type="Proteomes" id="UP000240572"/>
    </source>
</evidence>
<dbReference type="InterPro" id="IPR023885">
    <property type="entry name" value="4Fe4S-binding_SPASM_dom"/>
</dbReference>
<accession>A0A2P8D0Y8</accession>
<dbReference type="Gene3D" id="3.20.20.70">
    <property type="entry name" value="Aldolase class I"/>
    <property type="match status" value="1"/>
</dbReference>
<dbReference type="NCBIfam" id="TIGR04193">
    <property type="entry name" value="SPASM_w_grasp"/>
    <property type="match status" value="1"/>
</dbReference>
<protein>
    <submittedName>
        <fullName evidence="1">SPASM domain peptide maturase of grasp-with-spasm system</fullName>
    </submittedName>
</protein>
<dbReference type="Proteomes" id="UP000240572">
    <property type="component" value="Unassembled WGS sequence"/>
</dbReference>
<sequence>MFSCCHFIKGANRSLLLDTQRDSYYLVPNSMPDFISSVSNLDLDHTLSEYDQGDYEIALQYVEFLIKNDLAFFCDSAEEAAAFLPISMAWQYPSEVTNAVIEVDNLVFIPAITHCIGTFFIPTLHVIFLCPVVNIDHLWNLIKPFNGLSNKSIQISFENKDQITVEHLTDFCYHHPKIELIIAFNSQIETSAKMFGCSLVFTKQKDFSKAACGSIQQEYFNTGLRHFTESIQHNTCLNRKISIDSEGNIKNCPSMVESYGKIWDTTILQAIEKPGFKNMWNISKDEIMVCKDCEFRHICTDCRAYLETPENPHSKPLKCGYNPYNNTWTDWSINPLKQQPIIYYGLNEL</sequence>
<dbReference type="AlphaFoldDB" id="A0A2P8D0Y8"/>
<dbReference type="SUPFAM" id="SSF102114">
    <property type="entry name" value="Radical SAM enzymes"/>
    <property type="match status" value="1"/>
</dbReference>
<name>A0A2P8D0Y8_9BACT</name>
<dbReference type="InterPro" id="IPR026497">
    <property type="entry name" value="GRASP-with-SPASM"/>
</dbReference>
<reference evidence="1 2" key="1">
    <citation type="submission" date="2018-03" db="EMBL/GenBank/DDBJ databases">
        <title>Genomic Encyclopedia of Type Strains, Phase III (KMG-III): the genomes of soil and plant-associated and newly described type strains.</title>
        <authorList>
            <person name="Whitman W."/>
        </authorList>
    </citation>
    <scope>NUCLEOTIDE SEQUENCE [LARGE SCALE GENOMIC DNA]</scope>
    <source>
        <strain evidence="1 2">CGMCC 1.12700</strain>
    </source>
</reference>
<comment type="caution">
    <text evidence="1">The sequence shown here is derived from an EMBL/GenBank/DDBJ whole genome shotgun (WGS) entry which is preliminary data.</text>
</comment>
<dbReference type="NCBIfam" id="TIGR04085">
    <property type="entry name" value="rSAM_more_4Fe4S"/>
    <property type="match status" value="1"/>
</dbReference>
<organism evidence="1 2">
    <name type="scientific">Taibaiella chishuiensis</name>
    <dbReference type="NCBI Taxonomy" id="1434707"/>
    <lineage>
        <taxon>Bacteria</taxon>
        <taxon>Pseudomonadati</taxon>
        <taxon>Bacteroidota</taxon>
        <taxon>Chitinophagia</taxon>
        <taxon>Chitinophagales</taxon>
        <taxon>Chitinophagaceae</taxon>
        <taxon>Taibaiella</taxon>
    </lineage>
</organism>